<dbReference type="EMBL" id="AWEY01000039">
    <property type="protein sequence ID" value="ERK38315.1"/>
    <property type="molecule type" value="Genomic_DNA"/>
</dbReference>
<organism evidence="1 2">
    <name type="scientific">Segatella baroniae F0067</name>
    <dbReference type="NCBI Taxonomy" id="1115809"/>
    <lineage>
        <taxon>Bacteria</taxon>
        <taxon>Pseudomonadati</taxon>
        <taxon>Bacteroidota</taxon>
        <taxon>Bacteroidia</taxon>
        <taxon>Bacteroidales</taxon>
        <taxon>Prevotellaceae</taxon>
        <taxon>Segatella</taxon>
    </lineage>
</organism>
<reference evidence="1 2" key="1">
    <citation type="submission" date="2013-08" db="EMBL/GenBank/DDBJ databases">
        <authorList>
            <person name="Durkin A.S."/>
            <person name="Haft D.R."/>
            <person name="McCorrison J."/>
            <person name="Torralba M."/>
            <person name="Gillis M."/>
            <person name="Haft D.H."/>
            <person name="Methe B."/>
            <person name="Sutton G."/>
            <person name="Nelson K.E."/>
        </authorList>
    </citation>
    <scope>NUCLEOTIDE SEQUENCE [LARGE SCALE GENOMIC DNA]</scope>
    <source>
        <strain evidence="1 2">F0067</strain>
    </source>
</reference>
<sequence>MSSFLGFTNLSFLLICLLICISPLGRDSSHGLFLSSLFGIECHSL</sequence>
<protein>
    <submittedName>
        <fullName evidence="1">Uncharacterized protein</fullName>
    </submittedName>
</protein>
<dbReference type="AlphaFoldDB" id="U2NJM0"/>
<evidence type="ECO:0000313" key="2">
    <source>
        <dbReference type="Proteomes" id="UP000016648"/>
    </source>
</evidence>
<name>U2NJM0_9BACT</name>
<proteinExistence type="predicted"/>
<accession>U2NJM0</accession>
<evidence type="ECO:0000313" key="1">
    <source>
        <dbReference type="EMBL" id="ERK38315.1"/>
    </source>
</evidence>
<keyword evidence="2" id="KW-1185">Reference proteome</keyword>
<comment type="caution">
    <text evidence="1">The sequence shown here is derived from an EMBL/GenBank/DDBJ whole genome shotgun (WGS) entry which is preliminary data.</text>
</comment>
<dbReference type="Proteomes" id="UP000016648">
    <property type="component" value="Unassembled WGS sequence"/>
</dbReference>
<gene>
    <name evidence="1" type="ORF">HMPREF9135_0873</name>
</gene>